<evidence type="ECO:0000313" key="12">
    <source>
        <dbReference type="Proteomes" id="UP000177701"/>
    </source>
</evidence>
<evidence type="ECO:0000256" key="7">
    <source>
        <dbReference type="ARBA" id="ARBA00023136"/>
    </source>
</evidence>
<evidence type="ECO:0000256" key="8">
    <source>
        <dbReference type="RuleBase" id="RU004057"/>
    </source>
</evidence>
<reference evidence="11 12" key="1">
    <citation type="journal article" date="2016" name="Nat. Commun.">
        <title>Thousands of microbial genomes shed light on interconnected biogeochemical processes in an aquifer system.</title>
        <authorList>
            <person name="Anantharaman K."/>
            <person name="Brown C.T."/>
            <person name="Hug L.A."/>
            <person name="Sharon I."/>
            <person name="Castelle C.J."/>
            <person name="Probst A.J."/>
            <person name="Thomas B.C."/>
            <person name="Singh A."/>
            <person name="Wilkins M.J."/>
            <person name="Karaoz U."/>
            <person name="Brodie E.L."/>
            <person name="Williams K.H."/>
            <person name="Hubbard S.S."/>
            <person name="Banfield J.F."/>
        </authorList>
    </citation>
    <scope>NUCLEOTIDE SEQUENCE [LARGE SCALE GENOMIC DNA]</scope>
</reference>
<dbReference type="InterPro" id="IPR050790">
    <property type="entry name" value="ExbB/TolQ_transport"/>
</dbReference>
<protein>
    <recommendedName>
        <fullName evidence="10">MotA/TolQ/ExbB proton channel domain-containing protein</fullName>
    </recommendedName>
</protein>
<feature type="transmembrane region" description="Helical" evidence="9">
    <location>
        <begin position="119"/>
        <end position="141"/>
    </location>
</feature>
<feature type="transmembrane region" description="Helical" evidence="9">
    <location>
        <begin position="12"/>
        <end position="32"/>
    </location>
</feature>
<name>A0A1F5ADD1_9BACT</name>
<keyword evidence="2 8" id="KW-0813">Transport</keyword>
<evidence type="ECO:0000256" key="1">
    <source>
        <dbReference type="ARBA" id="ARBA00004651"/>
    </source>
</evidence>
<dbReference type="AlphaFoldDB" id="A0A1F5ADD1"/>
<evidence type="ECO:0000256" key="3">
    <source>
        <dbReference type="ARBA" id="ARBA00022475"/>
    </source>
</evidence>
<keyword evidence="4 9" id="KW-0812">Transmembrane</keyword>
<keyword evidence="5 8" id="KW-0653">Protein transport</keyword>
<feature type="transmembrane region" description="Helical" evidence="9">
    <location>
        <begin position="147"/>
        <end position="175"/>
    </location>
</feature>
<evidence type="ECO:0000256" key="4">
    <source>
        <dbReference type="ARBA" id="ARBA00022692"/>
    </source>
</evidence>
<dbReference type="InterPro" id="IPR002898">
    <property type="entry name" value="MotA_ExbB_proton_chnl"/>
</dbReference>
<dbReference type="STRING" id="1797291.A2V47_01015"/>
<keyword evidence="7 9" id="KW-0472">Membrane</keyword>
<evidence type="ECO:0000259" key="10">
    <source>
        <dbReference type="Pfam" id="PF01618"/>
    </source>
</evidence>
<keyword evidence="6 9" id="KW-1133">Transmembrane helix</keyword>
<evidence type="ECO:0000256" key="2">
    <source>
        <dbReference type="ARBA" id="ARBA00022448"/>
    </source>
</evidence>
<evidence type="ECO:0000256" key="5">
    <source>
        <dbReference type="ARBA" id="ARBA00022927"/>
    </source>
</evidence>
<sequence>MLEVFEKGGFLMYPIFICSLIAMTIFFERMFYLKSIKTKSKKYVLRVKNLVKKGSIELAISACRKSTTPISKLMLAGLMKFGQGRDEMKEAVEDRAKQEIPILERNLATLSTIGNITPLLGLLGTVFGMVKAFNVIAIVGVGNPVALAGGISVALLTTAFGLSVAIPTVVVYNYLSHRVDELIREMEVNCIELIDLLTYQETNNVGIIRDSLSQGGEVEYEISSSK</sequence>
<proteinExistence type="inferred from homology"/>
<gene>
    <name evidence="11" type="ORF">A2V47_01015</name>
</gene>
<dbReference type="GO" id="GO:0017038">
    <property type="term" value="P:protein import"/>
    <property type="evidence" value="ECO:0007669"/>
    <property type="project" value="TreeGrafter"/>
</dbReference>
<dbReference type="PANTHER" id="PTHR30625">
    <property type="entry name" value="PROTEIN TOLQ"/>
    <property type="match status" value="1"/>
</dbReference>
<comment type="caution">
    <text evidence="11">The sequence shown here is derived from an EMBL/GenBank/DDBJ whole genome shotgun (WGS) entry which is preliminary data.</text>
</comment>
<accession>A0A1F5ADD1</accession>
<dbReference type="Proteomes" id="UP000177701">
    <property type="component" value="Unassembled WGS sequence"/>
</dbReference>
<feature type="domain" description="MotA/TolQ/ExbB proton channel" evidence="10">
    <location>
        <begin position="67"/>
        <end position="187"/>
    </location>
</feature>
<dbReference type="Pfam" id="PF01618">
    <property type="entry name" value="MotA_ExbB"/>
    <property type="match status" value="1"/>
</dbReference>
<dbReference type="EMBL" id="MEYH01000031">
    <property type="protein sequence ID" value="OGD16519.1"/>
    <property type="molecule type" value="Genomic_DNA"/>
</dbReference>
<keyword evidence="3" id="KW-1003">Cell membrane</keyword>
<evidence type="ECO:0000256" key="9">
    <source>
        <dbReference type="SAM" id="Phobius"/>
    </source>
</evidence>
<evidence type="ECO:0000256" key="6">
    <source>
        <dbReference type="ARBA" id="ARBA00022989"/>
    </source>
</evidence>
<dbReference type="PANTHER" id="PTHR30625:SF15">
    <property type="entry name" value="BIOPOLYMER TRANSPORT PROTEIN EXBB"/>
    <property type="match status" value="1"/>
</dbReference>
<dbReference type="GO" id="GO:0005886">
    <property type="term" value="C:plasma membrane"/>
    <property type="evidence" value="ECO:0007669"/>
    <property type="project" value="UniProtKB-SubCell"/>
</dbReference>
<evidence type="ECO:0000313" key="11">
    <source>
        <dbReference type="EMBL" id="OGD16519.1"/>
    </source>
</evidence>
<comment type="similarity">
    <text evidence="8">Belongs to the exbB/tolQ family.</text>
</comment>
<comment type="subcellular location">
    <subcellularLocation>
        <location evidence="1">Cell membrane</location>
        <topology evidence="1">Multi-pass membrane protein</topology>
    </subcellularLocation>
    <subcellularLocation>
        <location evidence="8">Membrane</location>
        <topology evidence="8">Multi-pass membrane protein</topology>
    </subcellularLocation>
</comment>
<organism evidence="11 12">
    <name type="scientific">Candidatus Sediminicultor quintus</name>
    <dbReference type="NCBI Taxonomy" id="1797291"/>
    <lineage>
        <taxon>Bacteria</taxon>
        <taxon>Pseudomonadati</taxon>
        <taxon>Atribacterota</taxon>
        <taxon>Candidatus Phoenicimicrobiia</taxon>
        <taxon>Candidatus Pheonicimicrobiales</taxon>
        <taxon>Candidatus Phoenicimicrobiaceae</taxon>
        <taxon>Candidatus Sediminicultor</taxon>
    </lineage>
</organism>